<dbReference type="InterPro" id="IPR024572">
    <property type="entry name" value="RcnB"/>
</dbReference>
<evidence type="ECO:0000256" key="2">
    <source>
        <dbReference type="SAM" id="SignalP"/>
    </source>
</evidence>
<comment type="caution">
    <text evidence="3">The sequence shown here is derived from an EMBL/GenBank/DDBJ whole genome shotgun (WGS) entry which is preliminary data.</text>
</comment>
<evidence type="ECO:0000313" key="4">
    <source>
        <dbReference type="Proteomes" id="UP000293172"/>
    </source>
</evidence>
<feature type="chain" id="PRO_5020701265" description="RcnB family protein" evidence="2">
    <location>
        <begin position="25"/>
        <end position="168"/>
    </location>
</feature>
<dbReference type="Proteomes" id="UP000293172">
    <property type="component" value="Unassembled WGS sequence"/>
</dbReference>
<protein>
    <recommendedName>
        <fullName evidence="5">RcnB family protein</fullName>
    </recommendedName>
</protein>
<feature type="signal peptide" evidence="2">
    <location>
        <begin position="1"/>
        <end position="24"/>
    </location>
</feature>
<dbReference type="NCBIfam" id="NF040487">
    <property type="entry name" value="T3SS_CigR_fam"/>
    <property type="match status" value="1"/>
</dbReference>
<feature type="region of interest" description="Disordered" evidence="1">
    <location>
        <begin position="25"/>
        <end position="109"/>
    </location>
</feature>
<reference evidence="3 4" key="1">
    <citation type="submission" date="2018-06" db="EMBL/GenBank/DDBJ databases">
        <title>Three novel Pseudomonas species isolated from symptomatic oak.</title>
        <authorList>
            <person name="Bueno-Gonzalez V."/>
            <person name="Brady C."/>
        </authorList>
    </citation>
    <scope>NUCLEOTIDE SEQUENCE [LARGE SCALE GENOMIC DNA]</scope>
    <source>
        <strain evidence="3 4">P6B</strain>
    </source>
</reference>
<proteinExistence type="predicted"/>
<evidence type="ECO:0000313" key="3">
    <source>
        <dbReference type="EMBL" id="TBU90314.1"/>
    </source>
</evidence>
<dbReference type="EMBL" id="QJUL01000022">
    <property type="protein sequence ID" value="TBU90314.1"/>
    <property type="molecule type" value="Genomic_DNA"/>
</dbReference>
<dbReference type="RefSeq" id="WP_131198453.1">
    <property type="nucleotide sequence ID" value="NZ_QJUL01000022.1"/>
</dbReference>
<sequence length="168" mass="17639">MPVRTPLIVTLGLLTTLAAGMLQAAPQNARQDQPGGGPAHQNAGGNPGQGQAPAPAGNGQRQAGGGQPAPGKQQAQPSRGQPPQDFSSVHQAFHERREQIGRGPALPPDVRIVKGQPLPRGYGKRLDSRALQGLPHYEGYEWRRVGSDIVLVTLTTGIVYTILSGVLN</sequence>
<accession>A0A4Q9QYB6</accession>
<feature type="compositionally biased region" description="Polar residues" evidence="1">
    <location>
        <begin position="78"/>
        <end position="90"/>
    </location>
</feature>
<dbReference type="Gene3D" id="3.10.450.160">
    <property type="entry name" value="inner membrane protein cigr"/>
    <property type="match status" value="1"/>
</dbReference>
<organism evidence="3 4">
    <name type="scientific">Phytopseudomonas dryadis</name>
    <dbReference type="NCBI Taxonomy" id="2487520"/>
    <lineage>
        <taxon>Bacteria</taxon>
        <taxon>Pseudomonadati</taxon>
        <taxon>Pseudomonadota</taxon>
        <taxon>Gammaproteobacteria</taxon>
        <taxon>Pseudomonadales</taxon>
        <taxon>Pseudomonadaceae</taxon>
        <taxon>Phytopseudomonas</taxon>
    </lineage>
</organism>
<evidence type="ECO:0008006" key="5">
    <source>
        <dbReference type="Google" id="ProtNLM"/>
    </source>
</evidence>
<evidence type="ECO:0000256" key="1">
    <source>
        <dbReference type="SAM" id="MobiDB-lite"/>
    </source>
</evidence>
<dbReference type="OrthoDB" id="6433631at2"/>
<gene>
    <name evidence="3" type="ORF">DNK44_15775</name>
</gene>
<keyword evidence="2" id="KW-0732">Signal</keyword>
<dbReference type="Pfam" id="PF11776">
    <property type="entry name" value="RcnB"/>
    <property type="match status" value="1"/>
</dbReference>
<name>A0A4Q9QYB6_9GAMM</name>
<feature type="compositionally biased region" description="Low complexity" evidence="1">
    <location>
        <begin position="41"/>
        <end position="61"/>
    </location>
</feature>
<dbReference type="AlphaFoldDB" id="A0A4Q9QYB6"/>